<proteinExistence type="predicted"/>
<accession>A0A815T279</accession>
<evidence type="ECO:0000313" key="5">
    <source>
        <dbReference type="Proteomes" id="UP000663832"/>
    </source>
</evidence>
<gene>
    <name evidence="3" type="ORF">BJG266_LOCUS32291</name>
    <name evidence="4" type="ORF">QVE165_LOCUS43271</name>
</gene>
<dbReference type="Gene3D" id="3.40.30.10">
    <property type="entry name" value="Glutaredoxin"/>
    <property type="match status" value="1"/>
</dbReference>
<dbReference type="Proteomes" id="UP000663877">
    <property type="component" value="Unassembled WGS sequence"/>
</dbReference>
<feature type="domain" description="Fas-associated factor 1/2-like UAS" evidence="2">
    <location>
        <begin position="67"/>
        <end position="149"/>
    </location>
</feature>
<dbReference type="InterPro" id="IPR049483">
    <property type="entry name" value="FAF1_2-like_UAS"/>
</dbReference>
<dbReference type="EMBL" id="CAJNOM010000552">
    <property type="protein sequence ID" value="CAF1497409.1"/>
    <property type="molecule type" value="Genomic_DNA"/>
</dbReference>
<feature type="compositionally biased region" description="Polar residues" evidence="1">
    <location>
        <begin position="20"/>
        <end position="30"/>
    </location>
</feature>
<dbReference type="AlphaFoldDB" id="A0A815T279"/>
<evidence type="ECO:0000313" key="4">
    <source>
        <dbReference type="EMBL" id="CAF1497409.1"/>
    </source>
</evidence>
<feature type="region of interest" description="Disordered" evidence="1">
    <location>
        <begin position="1"/>
        <end position="30"/>
    </location>
</feature>
<protein>
    <recommendedName>
        <fullName evidence="2">Fas-associated factor 1/2-like UAS domain-containing protein</fullName>
    </recommendedName>
</protein>
<dbReference type="EMBL" id="CAJNOI010000530">
    <property type="protein sequence ID" value="CAF1301167.1"/>
    <property type="molecule type" value="Genomic_DNA"/>
</dbReference>
<evidence type="ECO:0000259" key="2">
    <source>
        <dbReference type="Pfam" id="PF21021"/>
    </source>
</evidence>
<reference evidence="4" key="1">
    <citation type="submission" date="2021-02" db="EMBL/GenBank/DDBJ databases">
        <authorList>
            <person name="Nowell W R."/>
        </authorList>
    </citation>
    <scope>NUCLEOTIDE SEQUENCE</scope>
</reference>
<comment type="caution">
    <text evidence="4">The sequence shown here is derived from an EMBL/GenBank/DDBJ whole genome shotgun (WGS) entry which is preliminary data.</text>
</comment>
<organism evidence="4 5">
    <name type="scientific">Adineta steineri</name>
    <dbReference type="NCBI Taxonomy" id="433720"/>
    <lineage>
        <taxon>Eukaryota</taxon>
        <taxon>Metazoa</taxon>
        <taxon>Spiralia</taxon>
        <taxon>Gnathifera</taxon>
        <taxon>Rotifera</taxon>
        <taxon>Eurotatoria</taxon>
        <taxon>Bdelloidea</taxon>
        <taxon>Adinetida</taxon>
        <taxon>Adinetidae</taxon>
        <taxon>Adineta</taxon>
    </lineage>
</organism>
<dbReference type="OrthoDB" id="1920064at2759"/>
<dbReference type="Pfam" id="PF21021">
    <property type="entry name" value="FAF1"/>
    <property type="match status" value="1"/>
</dbReference>
<name>A0A815T279_9BILA</name>
<feature type="compositionally biased region" description="Polar residues" evidence="1">
    <location>
        <begin position="1"/>
        <end position="13"/>
    </location>
</feature>
<evidence type="ECO:0000313" key="3">
    <source>
        <dbReference type="EMBL" id="CAF1301167.1"/>
    </source>
</evidence>
<sequence>MKYEQSTTSSSTSDFREITDASSFDDTNTNEYSGLYDSDNSIVGSQNHLDNDVSSISEGSQTIKLSSEFFKLYAAYGPHLCYGPLNDDTVHALFHNNSRPLILLLHNDKSVAANIFRNNVLRSEVIVDYLMENFIVWAWDRTYKLNHENVQ</sequence>
<dbReference type="Proteomes" id="UP000663832">
    <property type="component" value="Unassembled WGS sequence"/>
</dbReference>
<keyword evidence="5" id="KW-1185">Reference proteome</keyword>
<dbReference type="InterPro" id="IPR036249">
    <property type="entry name" value="Thioredoxin-like_sf"/>
</dbReference>
<dbReference type="SUPFAM" id="SSF52833">
    <property type="entry name" value="Thioredoxin-like"/>
    <property type="match status" value="1"/>
</dbReference>
<evidence type="ECO:0000256" key="1">
    <source>
        <dbReference type="SAM" id="MobiDB-lite"/>
    </source>
</evidence>